<dbReference type="EMBL" id="CAVLEF010000144">
    <property type="protein sequence ID" value="CAK1552483.1"/>
    <property type="molecule type" value="Genomic_DNA"/>
</dbReference>
<reference evidence="1 2" key="1">
    <citation type="submission" date="2023-11" db="EMBL/GenBank/DDBJ databases">
        <authorList>
            <person name="Okamura Y."/>
        </authorList>
    </citation>
    <scope>NUCLEOTIDE SEQUENCE [LARGE SCALE GENOMIC DNA]</scope>
</reference>
<dbReference type="Proteomes" id="UP001497472">
    <property type="component" value="Unassembled WGS sequence"/>
</dbReference>
<evidence type="ECO:0000313" key="2">
    <source>
        <dbReference type="Proteomes" id="UP001497472"/>
    </source>
</evidence>
<name>A0AAV1JV26_9NEOP</name>
<keyword evidence="2" id="KW-1185">Reference proteome</keyword>
<sequence>MVASMPLHMQLMPMHVQAFPGPMQPELNMQQMFDLQGLRFNPYIMPQPQPKPLIILLPKDNQQKKLGLKKVDGDNEDSVIIDAPEEPKRAIVMLPNGRFSIGDFISSIPWLPIEVNVPDTISWAYNGIASGIAGIISIIGQRLPFQHGNAQNLRTVINDLNLKTDVNPIVLPYNTQIMHLPIEV</sequence>
<evidence type="ECO:0000313" key="1">
    <source>
        <dbReference type="EMBL" id="CAK1552483.1"/>
    </source>
</evidence>
<gene>
    <name evidence="1" type="ORF">LNINA_LOCUS11524</name>
</gene>
<comment type="caution">
    <text evidence="1">The sequence shown here is derived from an EMBL/GenBank/DDBJ whole genome shotgun (WGS) entry which is preliminary data.</text>
</comment>
<organism evidence="1 2">
    <name type="scientific">Leptosia nina</name>
    <dbReference type="NCBI Taxonomy" id="320188"/>
    <lineage>
        <taxon>Eukaryota</taxon>
        <taxon>Metazoa</taxon>
        <taxon>Ecdysozoa</taxon>
        <taxon>Arthropoda</taxon>
        <taxon>Hexapoda</taxon>
        <taxon>Insecta</taxon>
        <taxon>Pterygota</taxon>
        <taxon>Neoptera</taxon>
        <taxon>Endopterygota</taxon>
        <taxon>Lepidoptera</taxon>
        <taxon>Glossata</taxon>
        <taxon>Ditrysia</taxon>
        <taxon>Papilionoidea</taxon>
        <taxon>Pieridae</taxon>
        <taxon>Pierinae</taxon>
        <taxon>Leptosia</taxon>
    </lineage>
</organism>
<proteinExistence type="predicted"/>
<accession>A0AAV1JV26</accession>
<dbReference type="AlphaFoldDB" id="A0AAV1JV26"/>
<protein>
    <submittedName>
        <fullName evidence="1">Uncharacterized protein</fullName>
    </submittedName>
</protein>